<sequence>MLHSSHMSHSDTNKLDAIFEPDKWIGKGINYLNAPIHVILARETQEKVPAGFQTFYPLSSLLIESFLQFPLPRSSFALSSYSSEKWFSQKPPAIHSHVNLVEVRTGLKKAREATERLIAEDAAVKAKFPTINSIFCDTKWNETFNHGGVEVPAHEFVPLLREVMLGKGITQGMIAHLQDRLCQDPIASMQHYICGTEFSNFIATAEERGRIVASTKNPGKMKAWCLQDIGEVVERNPALQGWIPVLREQHQVVIKVDFESKSIGYGDTLPNFSAPKAIADSLQRWIKLQFSKNFKWVRKKMVAHGIQRDTFSCIPGLANMIARAIWGDELWSMDKRMLDRVQWYVNLTPSDLPPSNDDAMNVDEPSSVLQTRTRPDINNLIHPQSNVEQITSEDLFDMVMMVGEVEIEAGVNVQDENQVVEGKEGEAREKIGPAATTEPVASSSKAAGTLNAAWGGFMKHAGAGSSSKSDANLKGKKKRDRSPSLGTSKKKIKGDSVCGPTGYSTAALAERKYKEDLDAGKFNTEKMAVFKKVCLAVDAHAEFNAEWLRAVRCSNCATETVCAAQSGAPNPYRFIEHHRKCINGDIRIAKAQKATAKTRTLTSGAFKGFRKLSTKVLHFLTKSLSTLDTVLKHFPCPGITEADNLKVTVYLRRSSALGGGSRSVVRIAKDLFGSSFKGLSKEQKNQVIDQQDSKHTWRNNHQRMNCRSTSCLQAALNHKALSPKGLKHVSGRFQNRLLAHQWVEAKGLKELVESALIRSKEEGSIYTRFAQGAVSGKYDNYGVFLGLLHAMVQKQDKHERGVGMQNFQYCPNWDQFMHIASIHSPRTHEFIREHFPGRTKCSFQFHESKAPKLSMEIGEETFMAVYNHLQARGYIGPINIACNDSKLLSGLRLYYDPKEMKHFLVGGTEGPIHVPNSDDIEAVMKNPVVKKGSKVRLWTGTIPLPDMPPFVIAAIPILDSMSIPDLLEIHKLIMFGLLDHGVKIISYACDGTENERGVQEVFMNLGESVIEETIPNPQSVFRGQPIIMIQDSKHSLKNFCNNLFSGARLLVLDKHPEMLGLIIYLFVFMEIPNAYQNRHITHEERLNILLQARYFIDMWTAHIDRCPGYLQKQYCISRESLDIVSYLVNGYISLLMVRIREKFLLKSFNERSSDMKARAAGYHHTYFDTKGLDIAALSYFPTREDFERIKYRSSSEAVSLIAALGISPSELYSSPLILPSLATWAPPPDIEYDSDSEESLDDGFVNDDGSLVGSVEELQVLIQATQHQKALDEQTPEERAAYENLSRAALLLTVDEQTKINSLKDVDEEVTDECVAEDMHCIKDFRKAIRQFPPLEIDASTHISFLPSSQSQDRIILLQNLITLREQHQTEHASKAVRVRGIHAAYPAETNNISLRKTMVETFHRTNRLSQDRGVTTTGDRLKRWVTEATGNSLNAQVTAAGNAKEAMAKRRKSMLDAGIKPLEVPADAGVSKKVPISLHSWGFVLARTQKDNLHVYKLFLGKVEAMYSKGGGKNGKHAAVTEAENIAALSYIGLQLFKYGHGTTFTASTSQTRPFQTLTYAFIPSICFLSMTHALPQSMVDSVSGQKDLTEYVRNHGRRKPPGKGGKASLAVPLAPIQTEDCEDVDDLGF</sequence>
<keyword evidence="3" id="KW-1185">Reference proteome</keyword>
<evidence type="ECO:0000256" key="1">
    <source>
        <dbReference type="SAM" id="MobiDB-lite"/>
    </source>
</evidence>
<proteinExistence type="predicted"/>
<feature type="compositionally biased region" description="Basic and acidic residues" evidence="1">
    <location>
        <begin position="421"/>
        <end position="431"/>
    </location>
</feature>
<dbReference type="EMBL" id="ML770503">
    <property type="protein sequence ID" value="KAE9383389.1"/>
    <property type="molecule type" value="Genomic_DNA"/>
</dbReference>
<dbReference type="OrthoDB" id="73076at2759"/>
<name>A0A6A4GCZ0_9AGAR</name>
<organism evidence="2 3">
    <name type="scientific">Gymnopus androsaceus JB14</name>
    <dbReference type="NCBI Taxonomy" id="1447944"/>
    <lineage>
        <taxon>Eukaryota</taxon>
        <taxon>Fungi</taxon>
        <taxon>Dikarya</taxon>
        <taxon>Basidiomycota</taxon>
        <taxon>Agaricomycotina</taxon>
        <taxon>Agaricomycetes</taxon>
        <taxon>Agaricomycetidae</taxon>
        <taxon>Agaricales</taxon>
        <taxon>Marasmiineae</taxon>
        <taxon>Omphalotaceae</taxon>
        <taxon>Gymnopus</taxon>
    </lineage>
</organism>
<gene>
    <name evidence="2" type="ORF">BT96DRAFT_951391</name>
</gene>
<evidence type="ECO:0000313" key="3">
    <source>
        <dbReference type="Proteomes" id="UP000799118"/>
    </source>
</evidence>
<accession>A0A6A4GCZ0</accession>
<protein>
    <submittedName>
        <fullName evidence="2">Uncharacterized protein</fullName>
    </submittedName>
</protein>
<dbReference type="Proteomes" id="UP000799118">
    <property type="component" value="Unassembled WGS sequence"/>
</dbReference>
<feature type="region of interest" description="Disordered" evidence="1">
    <location>
        <begin position="416"/>
        <end position="444"/>
    </location>
</feature>
<reference evidence="2" key="1">
    <citation type="journal article" date="2019" name="Environ. Microbiol.">
        <title>Fungal ecological strategies reflected in gene transcription - a case study of two litter decomposers.</title>
        <authorList>
            <person name="Barbi F."/>
            <person name="Kohler A."/>
            <person name="Barry K."/>
            <person name="Baskaran P."/>
            <person name="Daum C."/>
            <person name="Fauchery L."/>
            <person name="Ihrmark K."/>
            <person name="Kuo A."/>
            <person name="LaButti K."/>
            <person name="Lipzen A."/>
            <person name="Morin E."/>
            <person name="Grigoriev I.V."/>
            <person name="Henrissat B."/>
            <person name="Lindahl B."/>
            <person name="Martin F."/>
        </authorList>
    </citation>
    <scope>NUCLEOTIDE SEQUENCE</scope>
    <source>
        <strain evidence="2">JB14</strain>
    </source>
</reference>
<feature type="region of interest" description="Disordered" evidence="1">
    <location>
        <begin position="461"/>
        <end position="495"/>
    </location>
</feature>
<evidence type="ECO:0000313" key="2">
    <source>
        <dbReference type="EMBL" id="KAE9383389.1"/>
    </source>
</evidence>